<keyword evidence="2 8" id="KW-0813">Transport</keyword>
<dbReference type="PANTHER" id="PTHR43357">
    <property type="entry name" value="INNER MEMBRANE ABC TRANSPORTER PERMEASE PROTEIN YDCV"/>
    <property type="match status" value="1"/>
</dbReference>
<evidence type="ECO:0000256" key="4">
    <source>
        <dbReference type="ARBA" id="ARBA00022519"/>
    </source>
</evidence>
<name>A0A4R4ZMB2_9ACTN</name>
<dbReference type="OrthoDB" id="5622164at2"/>
<evidence type="ECO:0000256" key="1">
    <source>
        <dbReference type="ARBA" id="ARBA00004429"/>
    </source>
</evidence>
<dbReference type="GO" id="GO:0055085">
    <property type="term" value="P:transmembrane transport"/>
    <property type="evidence" value="ECO:0007669"/>
    <property type="project" value="InterPro"/>
</dbReference>
<evidence type="ECO:0000256" key="6">
    <source>
        <dbReference type="ARBA" id="ARBA00022989"/>
    </source>
</evidence>
<dbReference type="PANTHER" id="PTHR43357:SF4">
    <property type="entry name" value="INNER MEMBRANE ABC TRANSPORTER PERMEASE PROTEIN YDCV"/>
    <property type="match status" value="1"/>
</dbReference>
<dbReference type="Pfam" id="PF00528">
    <property type="entry name" value="BPD_transp_1"/>
    <property type="match status" value="1"/>
</dbReference>
<feature type="transmembrane region" description="Helical" evidence="8">
    <location>
        <begin position="183"/>
        <end position="207"/>
    </location>
</feature>
<dbReference type="PROSITE" id="PS50928">
    <property type="entry name" value="ABC_TM1"/>
    <property type="match status" value="1"/>
</dbReference>
<protein>
    <submittedName>
        <fullName evidence="10">ABC transporter permease subunit</fullName>
    </submittedName>
</protein>
<organism evidence="10 11">
    <name type="scientific">Kribbella antibiotica</name>
    <dbReference type="NCBI Taxonomy" id="190195"/>
    <lineage>
        <taxon>Bacteria</taxon>
        <taxon>Bacillati</taxon>
        <taxon>Actinomycetota</taxon>
        <taxon>Actinomycetes</taxon>
        <taxon>Propionibacteriales</taxon>
        <taxon>Kribbellaceae</taxon>
        <taxon>Kribbella</taxon>
    </lineage>
</organism>
<dbReference type="AlphaFoldDB" id="A0A4R4ZMB2"/>
<sequence>MTRRKVFGGVFLALVGLYFLLPLAAAIEFSLRDVGDTHSLEVWKTLFQQDGFVTNLLTSLKLALGTVALTLLIMVPTVTLIHLRMPQFRRTMEAICVLPLAIPAVVLANGVFVAFQGAPPWLNGTPVILCLEYVVLSLPFTYRALDAGLSAIPVVALVEASRTLGGGWATALLRVVVPNLRTAILNVSILAAALALGEFTLASLLLMDTLPVWTVSAGQSNGAVATAASMLILIVSWVLLLVMSVLSRRRSRTPRRSR</sequence>
<keyword evidence="6 8" id="KW-1133">Transmembrane helix</keyword>
<evidence type="ECO:0000313" key="11">
    <source>
        <dbReference type="Proteomes" id="UP000295124"/>
    </source>
</evidence>
<feature type="transmembrane region" description="Helical" evidence="8">
    <location>
        <begin position="227"/>
        <end position="246"/>
    </location>
</feature>
<evidence type="ECO:0000256" key="3">
    <source>
        <dbReference type="ARBA" id="ARBA00022475"/>
    </source>
</evidence>
<dbReference type="Proteomes" id="UP000295124">
    <property type="component" value="Unassembled WGS sequence"/>
</dbReference>
<comment type="subcellular location">
    <subcellularLocation>
        <location evidence="1">Cell inner membrane</location>
        <topology evidence="1">Multi-pass membrane protein</topology>
    </subcellularLocation>
    <subcellularLocation>
        <location evidence="8">Cell membrane</location>
        <topology evidence="8">Multi-pass membrane protein</topology>
    </subcellularLocation>
</comment>
<feature type="transmembrane region" description="Helical" evidence="8">
    <location>
        <begin position="62"/>
        <end position="83"/>
    </location>
</feature>
<dbReference type="SUPFAM" id="SSF161098">
    <property type="entry name" value="MetI-like"/>
    <property type="match status" value="1"/>
</dbReference>
<feature type="domain" description="ABC transmembrane type-1" evidence="9">
    <location>
        <begin position="56"/>
        <end position="243"/>
    </location>
</feature>
<keyword evidence="11" id="KW-1185">Reference proteome</keyword>
<keyword evidence="5 8" id="KW-0812">Transmembrane</keyword>
<comment type="caution">
    <text evidence="10">The sequence shown here is derived from an EMBL/GenBank/DDBJ whole genome shotgun (WGS) entry which is preliminary data.</text>
</comment>
<gene>
    <name evidence="10" type="ORF">E1263_15840</name>
</gene>
<dbReference type="RefSeq" id="WP_132168072.1">
    <property type="nucleotide sequence ID" value="NZ_SMKX01000038.1"/>
</dbReference>
<reference evidence="10 11" key="1">
    <citation type="submission" date="2019-03" db="EMBL/GenBank/DDBJ databases">
        <title>Draft genome sequences of novel Actinobacteria.</title>
        <authorList>
            <person name="Sahin N."/>
            <person name="Ay H."/>
            <person name="Saygin H."/>
        </authorList>
    </citation>
    <scope>NUCLEOTIDE SEQUENCE [LARGE SCALE GENOMIC DNA]</scope>
    <source>
        <strain evidence="10 11">JCM 13523</strain>
    </source>
</reference>
<keyword evidence="7 8" id="KW-0472">Membrane</keyword>
<dbReference type="InterPro" id="IPR000515">
    <property type="entry name" value="MetI-like"/>
</dbReference>
<keyword evidence="4" id="KW-0997">Cell inner membrane</keyword>
<dbReference type="CDD" id="cd06261">
    <property type="entry name" value="TM_PBP2"/>
    <property type="match status" value="1"/>
</dbReference>
<feature type="transmembrane region" description="Helical" evidence="8">
    <location>
        <begin position="121"/>
        <end position="142"/>
    </location>
</feature>
<keyword evidence="3" id="KW-1003">Cell membrane</keyword>
<dbReference type="EMBL" id="SMKX01000038">
    <property type="protein sequence ID" value="TDD59246.1"/>
    <property type="molecule type" value="Genomic_DNA"/>
</dbReference>
<dbReference type="InterPro" id="IPR035906">
    <property type="entry name" value="MetI-like_sf"/>
</dbReference>
<accession>A0A4R4ZMB2</accession>
<proteinExistence type="inferred from homology"/>
<evidence type="ECO:0000313" key="10">
    <source>
        <dbReference type="EMBL" id="TDD59246.1"/>
    </source>
</evidence>
<evidence type="ECO:0000256" key="2">
    <source>
        <dbReference type="ARBA" id="ARBA00022448"/>
    </source>
</evidence>
<evidence type="ECO:0000256" key="5">
    <source>
        <dbReference type="ARBA" id="ARBA00022692"/>
    </source>
</evidence>
<evidence type="ECO:0000256" key="8">
    <source>
        <dbReference type="RuleBase" id="RU363032"/>
    </source>
</evidence>
<evidence type="ECO:0000256" key="7">
    <source>
        <dbReference type="ARBA" id="ARBA00023136"/>
    </source>
</evidence>
<dbReference type="GO" id="GO:0005886">
    <property type="term" value="C:plasma membrane"/>
    <property type="evidence" value="ECO:0007669"/>
    <property type="project" value="UniProtKB-SubCell"/>
</dbReference>
<evidence type="ECO:0000259" key="9">
    <source>
        <dbReference type="PROSITE" id="PS50928"/>
    </source>
</evidence>
<dbReference type="Gene3D" id="1.10.3720.10">
    <property type="entry name" value="MetI-like"/>
    <property type="match status" value="1"/>
</dbReference>
<comment type="similarity">
    <text evidence="8">Belongs to the binding-protein-dependent transport system permease family.</text>
</comment>
<feature type="transmembrane region" description="Helical" evidence="8">
    <location>
        <begin position="95"/>
        <end position="115"/>
    </location>
</feature>